<evidence type="ECO:0000313" key="8">
    <source>
        <dbReference type="Proteomes" id="UP000236743"/>
    </source>
</evidence>
<dbReference type="AlphaFoldDB" id="A0A1H5S544"/>
<dbReference type="EMBL" id="FNUY01000001">
    <property type="protein sequence ID" value="SEF45736.1"/>
    <property type="molecule type" value="Genomic_DNA"/>
</dbReference>
<dbReference type="PROSITE" id="PS50893">
    <property type="entry name" value="ABC_TRANSPORTER_2"/>
    <property type="match status" value="1"/>
</dbReference>
<keyword evidence="5" id="KW-0029">Amino-acid transport</keyword>
<feature type="domain" description="ABC transporter" evidence="6">
    <location>
        <begin position="4"/>
        <end position="231"/>
    </location>
</feature>
<gene>
    <name evidence="7" type="ORF">SAMN04488115_101146</name>
</gene>
<evidence type="ECO:0000256" key="4">
    <source>
        <dbReference type="ARBA" id="ARBA00022840"/>
    </source>
</evidence>
<dbReference type="SMART" id="SM00382">
    <property type="entry name" value="AAA"/>
    <property type="match status" value="1"/>
</dbReference>
<protein>
    <submittedName>
        <fullName evidence="7">Amino acid/amide ABC transporter ATP-binding protein 2, HAAT family</fullName>
    </submittedName>
</protein>
<dbReference type="InterPro" id="IPR003593">
    <property type="entry name" value="AAA+_ATPase"/>
</dbReference>
<dbReference type="InterPro" id="IPR003439">
    <property type="entry name" value="ABC_transporter-like_ATP-bd"/>
</dbReference>
<dbReference type="InterPro" id="IPR052156">
    <property type="entry name" value="BCAA_Transport_ATP-bd_LivF"/>
</dbReference>
<dbReference type="InterPro" id="IPR017871">
    <property type="entry name" value="ABC_transporter-like_CS"/>
</dbReference>
<sequence length="231" mass="24658">MSLLAFRDVDSFYGRAQVLRGVSFEIGAGERVAILGRNGVGKTTVVNTFLGIASLGKGEITLAGKPSGRIRNYTAARAGISVVPQGRRIIGALSVKENLVLGSAVDRKGSWTLERVFNLFPILRERQDTSGTALSGGQQQMLAIGRALMANPALLVLDEPSEGLAPVIIDELADVFVRLAGEGTSLLLIEQHISLVRRVAQTYHMLSKGAVVESGTLAELTDEQLKRHVAV</sequence>
<evidence type="ECO:0000256" key="2">
    <source>
        <dbReference type="ARBA" id="ARBA00022448"/>
    </source>
</evidence>
<dbReference type="GO" id="GO:0005524">
    <property type="term" value="F:ATP binding"/>
    <property type="evidence" value="ECO:0007669"/>
    <property type="project" value="UniProtKB-KW"/>
</dbReference>
<dbReference type="PROSITE" id="PS00211">
    <property type="entry name" value="ABC_TRANSPORTER_1"/>
    <property type="match status" value="1"/>
</dbReference>
<dbReference type="OrthoDB" id="9776369at2"/>
<keyword evidence="8" id="KW-1185">Reference proteome</keyword>
<dbReference type="PANTHER" id="PTHR43820">
    <property type="entry name" value="HIGH-AFFINITY BRANCHED-CHAIN AMINO ACID TRANSPORT ATP-BINDING PROTEIN LIVF"/>
    <property type="match status" value="1"/>
</dbReference>
<keyword evidence="4 7" id="KW-0067">ATP-binding</keyword>
<dbReference type="Proteomes" id="UP000236743">
    <property type="component" value="Unassembled WGS sequence"/>
</dbReference>
<dbReference type="GO" id="GO:0015807">
    <property type="term" value="P:L-amino acid transport"/>
    <property type="evidence" value="ECO:0007669"/>
    <property type="project" value="TreeGrafter"/>
</dbReference>
<dbReference type="CDD" id="cd03224">
    <property type="entry name" value="ABC_TM1139_LivF_branched"/>
    <property type="match status" value="1"/>
</dbReference>
<keyword evidence="2" id="KW-0813">Transport</keyword>
<evidence type="ECO:0000313" key="7">
    <source>
        <dbReference type="EMBL" id="SEF45736.1"/>
    </source>
</evidence>
<evidence type="ECO:0000259" key="6">
    <source>
        <dbReference type="PROSITE" id="PS50893"/>
    </source>
</evidence>
<evidence type="ECO:0000256" key="1">
    <source>
        <dbReference type="ARBA" id="ARBA00005417"/>
    </source>
</evidence>
<evidence type="ECO:0000256" key="5">
    <source>
        <dbReference type="ARBA" id="ARBA00022970"/>
    </source>
</evidence>
<dbReference type="RefSeq" id="WP_103870565.1">
    <property type="nucleotide sequence ID" value="NZ_FNUY01000001.1"/>
</dbReference>
<name>A0A1H5S544_9HYPH</name>
<reference evidence="7 8" key="1">
    <citation type="submission" date="2016-10" db="EMBL/GenBank/DDBJ databases">
        <authorList>
            <person name="de Groot N.N."/>
        </authorList>
    </citation>
    <scope>NUCLEOTIDE SEQUENCE [LARGE SCALE GENOMIC DNA]</scope>
    <source>
        <strain evidence="7 8">DSM 26656</strain>
    </source>
</reference>
<dbReference type="InterPro" id="IPR027417">
    <property type="entry name" value="P-loop_NTPase"/>
</dbReference>
<dbReference type="PANTHER" id="PTHR43820:SF4">
    <property type="entry name" value="HIGH-AFFINITY BRANCHED-CHAIN AMINO ACID TRANSPORT ATP-BINDING PROTEIN LIVF"/>
    <property type="match status" value="1"/>
</dbReference>
<comment type="similarity">
    <text evidence="1">Belongs to the ABC transporter superfamily.</text>
</comment>
<dbReference type="GO" id="GO:0016887">
    <property type="term" value="F:ATP hydrolysis activity"/>
    <property type="evidence" value="ECO:0007669"/>
    <property type="project" value="InterPro"/>
</dbReference>
<dbReference type="Pfam" id="PF00005">
    <property type="entry name" value="ABC_tran"/>
    <property type="match status" value="1"/>
</dbReference>
<dbReference type="GO" id="GO:0015658">
    <property type="term" value="F:branched-chain amino acid transmembrane transporter activity"/>
    <property type="evidence" value="ECO:0007669"/>
    <property type="project" value="TreeGrafter"/>
</dbReference>
<keyword evidence="3" id="KW-0547">Nucleotide-binding</keyword>
<proteinExistence type="inferred from homology"/>
<dbReference type="Gene3D" id="3.40.50.300">
    <property type="entry name" value="P-loop containing nucleotide triphosphate hydrolases"/>
    <property type="match status" value="1"/>
</dbReference>
<organism evidence="7 8">
    <name type="scientific">Bosea lathyri</name>
    <dbReference type="NCBI Taxonomy" id="1036778"/>
    <lineage>
        <taxon>Bacteria</taxon>
        <taxon>Pseudomonadati</taxon>
        <taxon>Pseudomonadota</taxon>
        <taxon>Alphaproteobacteria</taxon>
        <taxon>Hyphomicrobiales</taxon>
        <taxon>Boseaceae</taxon>
        <taxon>Bosea</taxon>
    </lineage>
</organism>
<dbReference type="SUPFAM" id="SSF52540">
    <property type="entry name" value="P-loop containing nucleoside triphosphate hydrolases"/>
    <property type="match status" value="1"/>
</dbReference>
<evidence type="ECO:0000256" key="3">
    <source>
        <dbReference type="ARBA" id="ARBA00022741"/>
    </source>
</evidence>
<accession>A0A1H5S544</accession>